<dbReference type="EMBL" id="CM009749">
    <property type="protein sequence ID" value="PUZ77522.1"/>
    <property type="molecule type" value="Genomic_DNA"/>
</dbReference>
<sequence>MLIATYCWPSRVFWYLDRITSKRKLQRIARSGERSKNTGSSSEPTMRKAAVVAMLLALMVVTSGSATRAAARALPGEQPPASAGGSTNNALPPPRSSSEHGRGLHRLLLPVEEEKSQAGHSCGTYDKNSPPCP</sequence>
<name>A0A2T7FBR7_9POAL</name>
<evidence type="ECO:0000256" key="1">
    <source>
        <dbReference type="SAM" id="MobiDB-lite"/>
    </source>
</evidence>
<keyword evidence="3" id="KW-1185">Reference proteome</keyword>
<dbReference type="Proteomes" id="UP000244336">
    <property type="component" value="Chromosome 1"/>
</dbReference>
<protein>
    <submittedName>
        <fullName evidence="2">Uncharacterized protein</fullName>
    </submittedName>
</protein>
<dbReference type="AlphaFoldDB" id="A0A2T7FBR7"/>
<reference evidence="2 3" key="1">
    <citation type="submission" date="2018-04" db="EMBL/GenBank/DDBJ databases">
        <title>WGS assembly of Panicum hallii var. hallii HAL2.</title>
        <authorList>
            <person name="Lovell J."/>
            <person name="Jenkins J."/>
            <person name="Lowry D."/>
            <person name="Mamidi S."/>
            <person name="Sreedasyam A."/>
            <person name="Weng X."/>
            <person name="Barry K."/>
            <person name="Bonette J."/>
            <person name="Campitelli B."/>
            <person name="Daum C."/>
            <person name="Gordon S."/>
            <person name="Gould B."/>
            <person name="Lipzen A."/>
            <person name="MacQueen A."/>
            <person name="Palacio-Mejia J."/>
            <person name="Plott C."/>
            <person name="Shakirov E."/>
            <person name="Shu S."/>
            <person name="Yoshinaga Y."/>
            <person name="Zane M."/>
            <person name="Rokhsar D."/>
            <person name="Grimwood J."/>
            <person name="Schmutz J."/>
            <person name="Juenger T."/>
        </authorList>
    </citation>
    <scope>NUCLEOTIDE SEQUENCE [LARGE SCALE GENOMIC DNA]</scope>
    <source>
        <strain evidence="3">cv. HAL2</strain>
    </source>
</reference>
<evidence type="ECO:0000313" key="3">
    <source>
        <dbReference type="Proteomes" id="UP000244336"/>
    </source>
</evidence>
<gene>
    <name evidence="2" type="ORF">GQ55_1G378700</name>
</gene>
<feature type="region of interest" description="Disordered" evidence="1">
    <location>
        <begin position="67"/>
        <end position="133"/>
    </location>
</feature>
<dbReference type="Gramene" id="PUZ77522">
    <property type="protein sequence ID" value="PUZ77522"/>
    <property type="gene ID" value="GQ55_1G378700"/>
</dbReference>
<proteinExistence type="predicted"/>
<evidence type="ECO:0000313" key="2">
    <source>
        <dbReference type="EMBL" id="PUZ77522.1"/>
    </source>
</evidence>
<accession>A0A2T7FBR7</accession>
<organism evidence="2 3">
    <name type="scientific">Panicum hallii var. hallii</name>
    <dbReference type="NCBI Taxonomy" id="1504633"/>
    <lineage>
        <taxon>Eukaryota</taxon>
        <taxon>Viridiplantae</taxon>
        <taxon>Streptophyta</taxon>
        <taxon>Embryophyta</taxon>
        <taxon>Tracheophyta</taxon>
        <taxon>Spermatophyta</taxon>
        <taxon>Magnoliopsida</taxon>
        <taxon>Liliopsida</taxon>
        <taxon>Poales</taxon>
        <taxon>Poaceae</taxon>
        <taxon>PACMAD clade</taxon>
        <taxon>Panicoideae</taxon>
        <taxon>Panicodae</taxon>
        <taxon>Paniceae</taxon>
        <taxon>Panicinae</taxon>
        <taxon>Panicum</taxon>
        <taxon>Panicum sect. Panicum</taxon>
    </lineage>
</organism>